<dbReference type="InterPro" id="IPR000531">
    <property type="entry name" value="Beta-barrel_TonB"/>
</dbReference>
<name>A0ABV8SKR6_9GAMM</name>
<dbReference type="Gene3D" id="2.40.170.20">
    <property type="entry name" value="TonB-dependent receptor, beta-barrel domain"/>
    <property type="match status" value="1"/>
</dbReference>
<dbReference type="Proteomes" id="UP001595904">
    <property type="component" value="Unassembled WGS sequence"/>
</dbReference>
<evidence type="ECO:0000259" key="6">
    <source>
        <dbReference type="Pfam" id="PF07715"/>
    </source>
</evidence>
<sequence>MAQPLGRGSFRRRHLTAVTTSTLLIFGVSQAQDNGQSAGDESAVALQEIVVTGSRIRRSDTATAAPITVVDQQALADRGFTQIGQALNETTANTPARPLSPLNGESSGGGEQYPALFGLGAGRTLTLVNGRRYVTSSGSFSSAGFGSSTNDSVVDTNMIPIGLLKSVEIVQGGGAAVYGSDAMGGVINYIFKDDFEGLEFDAQYGQSSRGDYESPSARVTWGTNFADRGNIAVNVEWSRTEPLYPTDRQHATRALVSMANPANNGNNDGRPSVLPVVDPHFWEFNEAGVLFAPPNPTGFPNRFFITTDGTPYGSGGTAAQFNAAGTALTGYNPGTFPSPGPSIPFSSGGDGYNYKDLMALYSGVERTAANLIGHYDLSDSVRLSTELMYATVEGEDPRASIPSNTILNGAATGSGAITISGLNAFLTPEARTAIINSLNANPALATIFGPNSGFAWAAGAPIPVSLSKSWADLIPSMAGEREVDTVRALVALQGDFTVADREMYWEVSASHAEVDGSIRMWGVWQSRFDNAINSRLVNGTAVCAINADANPANDDTSCAPINPFGVGTVSDAARNYVSTRFGQDYTNTQSDYLATLGGDVVTIPAGVVRFSVGYEHRKEEAEFDPLAADQAGVGRLGVPTPRQTGEYDTNEFSAELLIPLLGGEFSFPGADAVELSGAFRTVDHSLAGSENVWSAGLRWTIVPDITLRGSRSRNFRAPNLTQLFAPQQVSLGAISRDPCDADRIADGTNPAVRLANCQALFAAHPEWGPLGSFQDPNENFSGALITTGGNPNLENETSDTVSYGFILQPRFVQGLTLIVDRIEIDLENGLSYFEPLNFLATCFDSSPQPADICAISQRNEQGHVISSAAITYNAGSIRFHGETYNLNYAFPLGEGARWGDLSLAVEATHVSLLETSVTGVDLTRTDGTAAQPDWRSRFDARYTFGPFRFAYSLNYLPSVRSTNTSTIETTLYPILDANYRHNVSAQYDLTEQLTVRAGVENLTDEMPSFPSTAYGDILGRQYYMGVHAKF</sequence>
<evidence type="ECO:0000313" key="7">
    <source>
        <dbReference type="EMBL" id="MFC4307562.1"/>
    </source>
</evidence>
<keyword evidence="4" id="KW-0798">TonB box</keyword>
<proteinExistence type="inferred from homology"/>
<evidence type="ECO:0000256" key="4">
    <source>
        <dbReference type="RuleBase" id="RU003357"/>
    </source>
</evidence>
<dbReference type="PANTHER" id="PTHR47234:SF2">
    <property type="entry name" value="TONB-DEPENDENT RECEPTOR"/>
    <property type="match status" value="1"/>
</dbReference>
<reference evidence="8" key="1">
    <citation type="journal article" date="2019" name="Int. J. Syst. Evol. Microbiol.">
        <title>The Global Catalogue of Microorganisms (GCM) 10K type strain sequencing project: providing services to taxonomists for standard genome sequencing and annotation.</title>
        <authorList>
            <consortium name="The Broad Institute Genomics Platform"/>
            <consortium name="The Broad Institute Genome Sequencing Center for Infectious Disease"/>
            <person name="Wu L."/>
            <person name="Ma J."/>
        </authorList>
    </citation>
    <scope>NUCLEOTIDE SEQUENCE [LARGE SCALE GENOMIC DNA]</scope>
    <source>
        <strain evidence="8">CGMCC 1.10759</strain>
    </source>
</reference>
<accession>A0ABV8SKR6</accession>
<dbReference type="Pfam" id="PF07715">
    <property type="entry name" value="Plug"/>
    <property type="match status" value="1"/>
</dbReference>
<gene>
    <name evidence="7" type="ORF">ACFPN2_00570</name>
</gene>
<dbReference type="EMBL" id="JBHSDU010000001">
    <property type="protein sequence ID" value="MFC4307562.1"/>
    <property type="molecule type" value="Genomic_DNA"/>
</dbReference>
<feature type="domain" description="TonB-dependent receptor-like beta-barrel" evidence="5">
    <location>
        <begin position="568"/>
        <end position="1002"/>
    </location>
</feature>
<dbReference type="InterPro" id="IPR037066">
    <property type="entry name" value="Plug_dom_sf"/>
</dbReference>
<evidence type="ECO:0000256" key="3">
    <source>
        <dbReference type="ARBA" id="ARBA00023237"/>
    </source>
</evidence>
<comment type="caution">
    <text evidence="7">The sequence shown here is derived from an EMBL/GenBank/DDBJ whole genome shotgun (WGS) entry which is preliminary data.</text>
</comment>
<evidence type="ECO:0000259" key="5">
    <source>
        <dbReference type="Pfam" id="PF00593"/>
    </source>
</evidence>
<comment type="subcellular location">
    <subcellularLocation>
        <location evidence="1 4">Cell outer membrane</location>
    </subcellularLocation>
</comment>
<organism evidence="7 8">
    <name type="scientific">Steroidobacter flavus</name>
    <dbReference type="NCBI Taxonomy" id="1842136"/>
    <lineage>
        <taxon>Bacteria</taxon>
        <taxon>Pseudomonadati</taxon>
        <taxon>Pseudomonadota</taxon>
        <taxon>Gammaproteobacteria</taxon>
        <taxon>Steroidobacterales</taxon>
        <taxon>Steroidobacteraceae</taxon>
        <taxon>Steroidobacter</taxon>
    </lineage>
</organism>
<keyword evidence="3" id="KW-0998">Cell outer membrane</keyword>
<evidence type="ECO:0000256" key="2">
    <source>
        <dbReference type="ARBA" id="ARBA00023136"/>
    </source>
</evidence>
<keyword evidence="7" id="KW-0675">Receptor</keyword>
<keyword evidence="2 4" id="KW-0472">Membrane</keyword>
<comment type="similarity">
    <text evidence="4">Belongs to the TonB-dependent receptor family.</text>
</comment>
<dbReference type="Gene3D" id="2.170.130.10">
    <property type="entry name" value="TonB-dependent receptor, plug domain"/>
    <property type="match status" value="1"/>
</dbReference>
<protein>
    <submittedName>
        <fullName evidence="7">TonB-dependent receptor domain-containing protein</fullName>
    </submittedName>
</protein>
<dbReference type="InterPro" id="IPR036942">
    <property type="entry name" value="Beta-barrel_TonB_sf"/>
</dbReference>
<feature type="domain" description="TonB-dependent receptor plug" evidence="6">
    <location>
        <begin position="62"/>
        <end position="186"/>
    </location>
</feature>
<dbReference type="RefSeq" id="WP_380593931.1">
    <property type="nucleotide sequence ID" value="NZ_JBHSDU010000001.1"/>
</dbReference>
<evidence type="ECO:0000313" key="8">
    <source>
        <dbReference type="Proteomes" id="UP001595904"/>
    </source>
</evidence>
<dbReference type="InterPro" id="IPR012910">
    <property type="entry name" value="Plug_dom"/>
</dbReference>
<keyword evidence="8" id="KW-1185">Reference proteome</keyword>
<evidence type="ECO:0000256" key="1">
    <source>
        <dbReference type="ARBA" id="ARBA00004442"/>
    </source>
</evidence>
<dbReference type="PANTHER" id="PTHR47234">
    <property type="match status" value="1"/>
</dbReference>
<dbReference type="SUPFAM" id="SSF56935">
    <property type="entry name" value="Porins"/>
    <property type="match status" value="1"/>
</dbReference>
<dbReference type="Pfam" id="PF00593">
    <property type="entry name" value="TonB_dep_Rec_b-barrel"/>
    <property type="match status" value="1"/>
</dbReference>